<keyword evidence="3" id="KW-1185">Reference proteome</keyword>
<dbReference type="AlphaFoldDB" id="A0A1Q9EHV6"/>
<organism evidence="2 3">
    <name type="scientific">Symbiodinium microadriaticum</name>
    <name type="common">Dinoflagellate</name>
    <name type="synonym">Zooxanthella microadriatica</name>
    <dbReference type="NCBI Taxonomy" id="2951"/>
    <lineage>
        <taxon>Eukaryota</taxon>
        <taxon>Sar</taxon>
        <taxon>Alveolata</taxon>
        <taxon>Dinophyceae</taxon>
        <taxon>Suessiales</taxon>
        <taxon>Symbiodiniaceae</taxon>
        <taxon>Symbiodinium</taxon>
    </lineage>
</organism>
<proteinExistence type="predicted"/>
<feature type="compositionally biased region" description="Low complexity" evidence="1">
    <location>
        <begin position="70"/>
        <end position="80"/>
    </location>
</feature>
<feature type="compositionally biased region" description="Basic and acidic residues" evidence="1">
    <location>
        <begin position="81"/>
        <end position="98"/>
    </location>
</feature>
<dbReference type="OrthoDB" id="10337258at2759"/>
<accession>A0A1Q9EHV6</accession>
<sequence>MRTITQYCCQPIADTPLLLGGHHEMHIAAGEEVALQWEQPLEEGAYWAWVWRIARTPVEPGFSTALQVESSGTPTSPSSASKDETIDGDLGEDHRADTEPGMESPATAHAGGCQVGLLGGASDQHRHVCIPTKWVLTDKNEHLVGYVPLSHIEPLKAQREAEETRRMADELRQQAIRLSVFVLLWGPLRKMKIV</sequence>
<comment type="caution">
    <text evidence="2">The sequence shown here is derived from an EMBL/GenBank/DDBJ whole genome shotgun (WGS) entry which is preliminary data.</text>
</comment>
<evidence type="ECO:0000256" key="1">
    <source>
        <dbReference type="SAM" id="MobiDB-lite"/>
    </source>
</evidence>
<evidence type="ECO:0000313" key="3">
    <source>
        <dbReference type="Proteomes" id="UP000186817"/>
    </source>
</evidence>
<dbReference type="Proteomes" id="UP000186817">
    <property type="component" value="Unassembled WGS sequence"/>
</dbReference>
<evidence type="ECO:0000313" key="2">
    <source>
        <dbReference type="EMBL" id="OLQ07010.1"/>
    </source>
</evidence>
<name>A0A1Q9EHV6_SYMMI</name>
<protein>
    <submittedName>
        <fullName evidence="2">Uncharacterized protein</fullName>
    </submittedName>
</protein>
<gene>
    <name evidence="2" type="ORF">AK812_SmicGene9673</name>
</gene>
<reference evidence="2 3" key="1">
    <citation type="submission" date="2016-02" db="EMBL/GenBank/DDBJ databases">
        <title>Genome analysis of coral dinoflagellate symbionts highlights evolutionary adaptations to a symbiotic lifestyle.</title>
        <authorList>
            <person name="Aranda M."/>
            <person name="Li Y."/>
            <person name="Liew Y.J."/>
            <person name="Baumgarten S."/>
            <person name="Simakov O."/>
            <person name="Wilson M."/>
            <person name="Piel J."/>
            <person name="Ashoor H."/>
            <person name="Bougouffa S."/>
            <person name="Bajic V.B."/>
            <person name="Ryu T."/>
            <person name="Ravasi T."/>
            <person name="Bayer T."/>
            <person name="Micklem G."/>
            <person name="Kim H."/>
            <person name="Bhak J."/>
            <person name="Lajeunesse T.C."/>
            <person name="Voolstra C.R."/>
        </authorList>
    </citation>
    <scope>NUCLEOTIDE SEQUENCE [LARGE SCALE GENOMIC DNA]</scope>
    <source>
        <strain evidence="2 3">CCMP2467</strain>
    </source>
</reference>
<dbReference type="EMBL" id="LSRX01000148">
    <property type="protein sequence ID" value="OLQ07010.1"/>
    <property type="molecule type" value="Genomic_DNA"/>
</dbReference>
<feature type="region of interest" description="Disordered" evidence="1">
    <location>
        <begin position="66"/>
        <end position="108"/>
    </location>
</feature>